<dbReference type="PANTHER" id="PTHR30589">
    <property type="entry name" value="PROLIPOPROTEIN DIACYLGLYCERYL TRANSFERASE"/>
    <property type="match status" value="1"/>
</dbReference>
<comment type="subcellular location">
    <subcellularLocation>
        <location evidence="7">Cell membrane</location>
        <topology evidence="7">Multi-pass membrane protein</topology>
    </subcellularLocation>
</comment>
<evidence type="ECO:0000256" key="4">
    <source>
        <dbReference type="ARBA" id="ARBA00022692"/>
    </source>
</evidence>
<dbReference type="PATRIC" id="fig|1458307.3.peg.693"/>
<dbReference type="PANTHER" id="PTHR30589:SF0">
    <property type="entry name" value="PHOSPHATIDYLGLYCEROL--PROLIPOPROTEIN DIACYLGLYCERYL TRANSFERASE"/>
    <property type="match status" value="1"/>
</dbReference>
<keyword evidence="5 7" id="KW-1133">Transmembrane helix</keyword>
<dbReference type="GO" id="GO:0042158">
    <property type="term" value="P:lipoprotein biosynthetic process"/>
    <property type="evidence" value="ECO:0007669"/>
    <property type="project" value="UniProtKB-UniRule"/>
</dbReference>
<feature type="binding site" evidence="7">
    <location>
        <position position="152"/>
    </location>
    <ligand>
        <name>a 1,2-diacyl-sn-glycero-3-phospho-(1'-sn-glycerol)</name>
        <dbReference type="ChEBI" id="CHEBI:64716"/>
    </ligand>
</feature>
<dbReference type="KEGG" id="otm:OSB_06850"/>
<evidence type="ECO:0000256" key="7">
    <source>
        <dbReference type="HAMAP-Rule" id="MF_01147"/>
    </source>
</evidence>
<feature type="transmembrane region" description="Helical" evidence="7">
    <location>
        <begin position="234"/>
        <end position="254"/>
    </location>
</feature>
<evidence type="ECO:0000313" key="9">
    <source>
        <dbReference type="Proteomes" id="UP000067444"/>
    </source>
</evidence>
<dbReference type="STRING" id="1458307.OSB_06850"/>
<comment type="pathway">
    <text evidence="7">Protein modification; lipoprotein biosynthesis (diacylglyceryl transfer).</text>
</comment>
<dbReference type="Proteomes" id="UP000067444">
    <property type="component" value="Chromosome"/>
</dbReference>
<feature type="transmembrane region" description="Helical" evidence="7">
    <location>
        <begin position="69"/>
        <end position="90"/>
    </location>
</feature>
<dbReference type="OrthoDB" id="871140at2"/>
<feature type="transmembrane region" description="Helical" evidence="7">
    <location>
        <begin position="206"/>
        <end position="225"/>
    </location>
</feature>
<dbReference type="InterPro" id="IPR001640">
    <property type="entry name" value="Lgt"/>
</dbReference>
<dbReference type="RefSeq" id="WP_049833659.1">
    <property type="nucleotide sequence ID" value="NZ_CP012160.1"/>
</dbReference>
<evidence type="ECO:0000313" key="8">
    <source>
        <dbReference type="EMBL" id="AKS45246.1"/>
    </source>
</evidence>
<comment type="similarity">
    <text evidence="1 7">Belongs to the Lgt family.</text>
</comment>
<dbReference type="NCBIfam" id="TIGR00544">
    <property type="entry name" value="lgt"/>
    <property type="match status" value="1"/>
</dbReference>
<evidence type="ECO:0000256" key="2">
    <source>
        <dbReference type="ARBA" id="ARBA00022475"/>
    </source>
</evidence>
<feature type="transmembrane region" description="Helical" evidence="7">
    <location>
        <begin position="102"/>
        <end position="124"/>
    </location>
</feature>
<comment type="catalytic activity">
    <reaction evidence="7">
        <text>L-cysteinyl-[prolipoprotein] + a 1,2-diacyl-sn-glycero-3-phospho-(1'-sn-glycerol) = an S-1,2-diacyl-sn-glyceryl-L-cysteinyl-[prolipoprotein] + sn-glycerol 1-phosphate + H(+)</text>
        <dbReference type="Rhea" id="RHEA:56712"/>
        <dbReference type="Rhea" id="RHEA-COMP:14679"/>
        <dbReference type="Rhea" id="RHEA-COMP:14680"/>
        <dbReference type="ChEBI" id="CHEBI:15378"/>
        <dbReference type="ChEBI" id="CHEBI:29950"/>
        <dbReference type="ChEBI" id="CHEBI:57685"/>
        <dbReference type="ChEBI" id="CHEBI:64716"/>
        <dbReference type="ChEBI" id="CHEBI:140658"/>
        <dbReference type="EC" id="2.5.1.145"/>
    </reaction>
</comment>
<evidence type="ECO:0000256" key="5">
    <source>
        <dbReference type="ARBA" id="ARBA00022989"/>
    </source>
</evidence>
<evidence type="ECO:0000256" key="3">
    <source>
        <dbReference type="ARBA" id="ARBA00022679"/>
    </source>
</evidence>
<evidence type="ECO:0000256" key="1">
    <source>
        <dbReference type="ARBA" id="ARBA00007150"/>
    </source>
</evidence>
<proteinExistence type="inferred from homology"/>
<keyword evidence="6 7" id="KW-0472">Membrane</keyword>
<name>A0A0K0Y2X5_9RHOB</name>
<protein>
    <recommendedName>
        <fullName evidence="7">Phosphatidylglycerol--prolipoprotein diacylglyceryl transferase</fullName>
        <ecNumber evidence="7">2.5.1.145</ecNumber>
    </recommendedName>
</protein>
<dbReference type="UniPathway" id="UPA00664"/>
<dbReference type="HAMAP" id="MF_01147">
    <property type="entry name" value="Lgt"/>
    <property type="match status" value="1"/>
</dbReference>
<keyword evidence="2 7" id="KW-1003">Cell membrane</keyword>
<dbReference type="AlphaFoldDB" id="A0A0K0Y2X5"/>
<accession>A0A0K0Y2X5</accession>
<reference evidence="8 9" key="1">
    <citation type="journal article" date="2015" name="Genome Announc.">
        <title>Closed Genome Sequence of Octadecabacter temperatus SB1, the First Mesophilic Species of the Genus Octadecabacter.</title>
        <authorList>
            <person name="Voget S."/>
            <person name="Billerbeck S."/>
            <person name="Simon M."/>
            <person name="Daniel R."/>
        </authorList>
    </citation>
    <scope>NUCLEOTIDE SEQUENCE [LARGE SCALE GENOMIC DNA]</scope>
    <source>
        <strain evidence="8 9">SB1</strain>
    </source>
</reference>
<evidence type="ECO:0000256" key="6">
    <source>
        <dbReference type="ARBA" id="ARBA00023136"/>
    </source>
</evidence>
<keyword evidence="3 7" id="KW-0808">Transferase</keyword>
<dbReference type="GO" id="GO:0008961">
    <property type="term" value="F:phosphatidylglycerol-prolipoprotein diacylglyceryl transferase activity"/>
    <property type="evidence" value="ECO:0007669"/>
    <property type="project" value="UniProtKB-UniRule"/>
</dbReference>
<feature type="transmembrane region" description="Helical" evidence="7">
    <location>
        <begin position="136"/>
        <end position="157"/>
    </location>
</feature>
<gene>
    <name evidence="7 8" type="primary">lgt</name>
    <name evidence="8" type="ORF">OSB_06850</name>
</gene>
<dbReference type="Pfam" id="PF01790">
    <property type="entry name" value="LGT"/>
    <property type="match status" value="1"/>
</dbReference>
<keyword evidence="8" id="KW-0449">Lipoprotein</keyword>
<sequence length="304" mass="33828">MFAAIPFPDISPEIFSISLFGFSFALRWYALGYIVGIVIGWWVAIQAIKRLPLWRDDTPALTRDQIEDLLTWVIIGVIAGGRFGYVLFYGDGQFSDDPLSIFRIWDGGMSFHGGFIGVCVAVIISARRYGAALGDVANILALTATPAIFLVRIANFINAELWGRATDLPWGVKFPSMCVDPARQLCATVGDWFYYGDEPARHPSQLYEAGLEGLLVGSIIMYLAFKRGWLKRQWSLVAVFLMGYGLSRFMVEFVRQPDAQFTSVDNPIGWAYDFGTWGLTQGQALSIPMILGGLIVIILTRRKA</sequence>
<keyword evidence="8" id="KW-0328">Glycosyltransferase</keyword>
<dbReference type="EC" id="2.5.1.145" evidence="7"/>
<organism evidence="8 9">
    <name type="scientific">Octadecabacter temperatus</name>
    <dbReference type="NCBI Taxonomy" id="1458307"/>
    <lineage>
        <taxon>Bacteria</taxon>
        <taxon>Pseudomonadati</taxon>
        <taxon>Pseudomonadota</taxon>
        <taxon>Alphaproteobacteria</taxon>
        <taxon>Rhodobacterales</taxon>
        <taxon>Roseobacteraceae</taxon>
        <taxon>Octadecabacter</taxon>
    </lineage>
</organism>
<comment type="function">
    <text evidence="7">Catalyzes the transfer of the diacylglyceryl group from phosphatidylglycerol to the sulfhydryl group of the N-terminal cysteine of a prolipoprotein, the first step in the formation of mature lipoproteins.</text>
</comment>
<feature type="transmembrane region" description="Helical" evidence="7">
    <location>
        <begin position="28"/>
        <end position="48"/>
    </location>
</feature>
<dbReference type="EMBL" id="CP012160">
    <property type="protein sequence ID" value="AKS45246.1"/>
    <property type="molecule type" value="Genomic_DNA"/>
</dbReference>
<keyword evidence="9" id="KW-1185">Reference proteome</keyword>
<feature type="transmembrane region" description="Helical" evidence="7">
    <location>
        <begin position="274"/>
        <end position="299"/>
    </location>
</feature>
<keyword evidence="4 7" id="KW-0812">Transmembrane</keyword>
<dbReference type="GO" id="GO:0005886">
    <property type="term" value="C:plasma membrane"/>
    <property type="evidence" value="ECO:0007669"/>
    <property type="project" value="UniProtKB-SubCell"/>
</dbReference>